<feature type="compositionally biased region" description="Acidic residues" evidence="1">
    <location>
        <begin position="252"/>
        <end position="266"/>
    </location>
</feature>
<gene>
    <name evidence="2" type="ORF">PHACADRAFT_253181</name>
</gene>
<keyword evidence="3" id="KW-1185">Reference proteome</keyword>
<organism evidence="2 3">
    <name type="scientific">Phanerochaete carnosa (strain HHB-10118-sp)</name>
    <name type="common">White-rot fungus</name>
    <name type="synonym">Peniophora carnosa</name>
    <dbReference type="NCBI Taxonomy" id="650164"/>
    <lineage>
        <taxon>Eukaryota</taxon>
        <taxon>Fungi</taxon>
        <taxon>Dikarya</taxon>
        <taxon>Basidiomycota</taxon>
        <taxon>Agaricomycotina</taxon>
        <taxon>Agaricomycetes</taxon>
        <taxon>Polyporales</taxon>
        <taxon>Phanerochaetaceae</taxon>
        <taxon>Phanerochaete</taxon>
    </lineage>
</organism>
<sequence>MFEWFQKKQASRKYVDLIMDASSKWANWDPPKTIQAGDFGTINRESGQFERIGNIYTYPDTADIARKHPVNSRPAEEVYVIHSHYSKKVEGNAGASTGAPDVADANFSTEIKFDKRRGAFLVMHNPCMSVVPDEFCRETLGIDLFNDRKIALITEAFTCDGFVLYLSSKKTESIRVSLKAEAGPHVEGEVNGIWLTEGGSGNFRRGYRKGAYTPLYLLKSVQPPPPKRRESPDPNAVEGDRWNEMEVPWDFLDSDGDEEPEEEFSD</sequence>
<evidence type="ECO:0000313" key="3">
    <source>
        <dbReference type="Proteomes" id="UP000008370"/>
    </source>
</evidence>
<proteinExistence type="predicted"/>
<dbReference type="GeneID" id="18915695"/>
<dbReference type="Proteomes" id="UP000008370">
    <property type="component" value="Unassembled WGS sequence"/>
</dbReference>
<evidence type="ECO:0000256" key="1">
    <source>
        <dbReference type="SAM" id="MobiDB-lite"/>
    </source>
</evidence>
<reference evidence="2 3" key="1">
    <citation type="journal article" date="2012" name="BMC Genomics">
        <title>Comparative genomics of the white-rot fungi, Phanerochaete carnosa and P. chrysosporium, to elucidate the genetic basis of the distinct wood types they colonize.</title>
        <authorList>
            <person name="Suzuki H."/>
            <person name="MacDonald J."/>
            <person name="Syed K."/>
            <person name="Salamov A."/>
            <person name="Hori C."/>
            <person name="Aerts A."/>
            <person name="Henrissat B."/>
            <person name="Wiebenga A."/>
            <person name="vanKuyk P.A."/>
            <person name="Barry K."/>
            <person name="Lindquist E."/>
            <person name="LaButti K."/>
            <person name="Lapidus A."/>
            <person name="Lucas S."/>
            <person name="Coutinho P."/>
            <person name="Gong Y."/>
            <person name="Samejima M."/>
            <person name="Mahadevan R."/>
            <person name="Abou-Zaid M."/>
            <person name="de Vries R.P."/>
            <person name="Igarashi K."/>
            <person name="Yadav J.S."/>
            <person name="Grigoriev I.V."/>
            <person name="Master E.R."/>
        </authorList>
    </citation>
    <scope>NUCLEOTIDE SEQUENCE [LARGE SCALE GENOMIC DNA]</scope>
    <source>
        <strain evidence="2 3">HHB-10118-sp</strain>
    </source>
</reference>
<feature type="compositionally biased region" description="Basic and acidic residues" evidence="1">
    <location>
        <begin position="227"/>
        <end position="244"/>
    </location>
</feature>
<protein>
    <submittedName>
        <fullName evidence="2">Uncharacterized protein</fullName>
    </submittedName>
</protein>
<dbReference type="OrthoDB" id="2803529at2759"/>
<accession>K5WHU7</accession>
<dbReference type="RefSeq" id="XP_007393994.1">
    <property type="nucleotide sequence ID" value="XM_007393932.1"/>
</dbReference>
<dbReference type="InParanoid" id="K5WHU7"/>
<name>K5WHU7_PHACS</name>
<evidence type="ECO:0000313" key="2">
    <source>
        <dbReference type="EMBL" id="EKM58694.1"/>
    </source>
</evidence>
<feature type="region of interest" description="Disordered" evidence="1">
    <location>
        <begin position="220"/>
        <end position="266"/>
    </location>
</feature>
<dbReference type="HOGENOM" id="CLU_066679_1_0_1"/>
<dbReference type="KEGG" id="pco:PHACADRAFT_253181"/>
<dbReference type="EMBL" id="JH930470">
    <property type="protein sequence ID" value="EKM58694.1"/>
    <property type="molecule type" value="Genomic_DNA"/>
</dbReference>
<dbReference type="AlphaFoldDB" id="K5WHU7"/>